<dbReference type="AlphaFoldDB" id="A0A1R2BB21"/>
<comment type="caution">
    <text evidence="1">The sequence shown here is derived from an EMBL/GenBank/DDBJ whole genome shotgun (WGS) entry which is preliminary data.</text>
</comment>
<protein>
    <submittedName>
        <fullName evidence="1">Uncharacterized protein</fullName>
    </submittedName>
</protein>
<evidence type="ECO:0000313" key="1">
    <source>
        <dbReference type="EMBL" id="OMJ73962.1"/>
    </source>
</evidence>
<name>A0A1R2BB21_9CILI</name>
<sequence length="74" mass="8241">MNNLNLGLAIGVSGVFLNCATLYKKGGLELLVHARNRRSQITKDLSQQFKLYAVCDDAVYDFSEFLPSSTDEKL</sequence>
<gene>
    <name evidence="1" type="ORF">SteCoe_27240</name>
</gene>
<dbReference type="Proteomes" id="UP000187209">
    <property type="component" value="Unassembled WGS sequence"/>
</dbReference>
<organism evidence="1 2">
    <name type="scientific">Stentor coeruleus</name>
    <dbReference type="NCBI Taxonomy" id="5963"/>
    <lineage>
        <taxon>Eukaryota</taxon>
        <taxon>Sar</taxon>
        <taxon>Alveolata</taxon>
        <taxon>Ciliophora</taxon>
        <taxon>Postciliodesmatophora</taxon>
        <taxon>Heterotrichea</taxon>
        <taxon>Heterotrichida</taxon>
        <taxon>Stentoridae</taxon>
        <taxon>Stentor</taxon>
    </lineage>
</organism>
<dbReference type="EMBL" id="MPUH01000784">
    <property type="protein sequence ID" value="OMJ73962.1"/>
    <property type="molecule type" value="Genomic_DNA"/>
</dbReference>
<reference evidence="1 2" key="1">
    <citation type="submission" date="2016-11" db="EMBL/GenBank/DDBJ databases">
        <title>The macronuclear genome of Stentor coeruleus: a giant cell with tiny introns.</title>
        <authorList>
            <person name="Slabodnick M."/>
            <person name="Ruby J.G."/>
            <person name="Reiff S.B."/>
            <person name="Swart E.C."/>
            <person name="Gosai S."/>
            <person name="Prabakaran S."/>
            <person name="Witkowska E."/>
            <person name="Larue G.E."/>
            <person name="Fisher S."/>
            <person name="Freeman R.M."/>
            <person name="Gunawardena J."/>
            <person name="Chu W."/>
            <person name="Stover N.A."/>
            <person name="Gregory B.D."/>
            <person name="Nowacki M."/>
            <person name="Derisi J."/>
            <person name="Roy S.W."/>
            <person name="Marshall W.F."/>
            <person name="Sood P."/>
        </authorList>
    </citation>
    <scope>NUCLEOTIDE SEQUENCE [LARGE SCALE GENOMIC DNA]</scope>
    <source>
        <strain evidence="1">WM001</strain>
    </source>
</reference>
<evidence type="ECO:0000313" key="2">
    <source>
        <dbReference type="Proteomes" id="UP000187209"/>
    </source>
</evidence>
<keyword evidence="2" id="KW-1185">Reference proteome</keyword>
<accession>A0A1R2BB21</accession>
<proteinExistence type="predicted"/>